<keyword evidence="1" id="KW-1133">Transmembrane helix</keyword>
<feature type="transmembrane region" description="Helical" evidence="1">
    <location>
        <begin position="59"/>
        <end position="76"/>
    </location>
</feature>
<protein>
    <recommendedName>
        <fullName evidence="5">Secreted protein</fullName>
    </recommendedName>
</protein>
<feature type="chain" id="PRO_5018309329" description="Secreted protein" evidence="2">
    <location>
        <begin position="21"/>
        <end position="179"/>
    </location>
</feature>
<evidence type="ECO:0000313" key="3">
    <source>
        <dbReference type="EMBL" id="RNA15600.1"/>
    </source>
</evidence>
<dbReference type="Proteomes" id="UP000276133">
    <property type="component" value="Unassembled WGS sequence"/>
</dbReference>
<proteinExistence type="predicted"/>
<evidence type="ECO:0008006" key="5">
    <source>
        <dbReference type="Google" id="ProtNLM"/>
    </source>
</evidence>
<keyword evidence="4" id="KW-1185">Reference proteome</keyword>
<feature type="transmembrane region" description="Helical" evidence="1">
    <location>
        <begin position="126"/>
        <end position="147"/>
    </location>
</feature>
<feature type="signal peptide" evidence="2">
    <location>
        <begin position="1"/>
        <end position="20"/>
    </location>
</feature>
<name>A0A3M7QW63_BRAPC</name>
<reference evidence="3 4" key="1">
    <citation type="journal article" date="2018" name="Sci. Rep.">
        <title>Genomic signatures of local adaptation to the degree of environmental predictability in rotifers.</title>
        <authorList>
            <person name="Franch-Gras L."/>
            <person name="Hahn C."/>
            <person name="Garcia-Roger E.M."/>
            <person name="Carmona M.J."/>
            <person name="Serra M."/>
            <person name="Gomez A."/>
        </authorList>
    </citation>
    <scope>NUCLEOTIDE SEQUENCE [LARGE SCALE GENOMIC DNA]</scope>
    <source>
        <strain evidence="3">HYR1</strain>
    </source>
</reference>
<feature type="transmembrane region" description="Helical" evidence="1">
    <location>
        <begin position="88"/>
        <end position="106"/>
    </location>
</feature>
<evidence type="ECO:0000256" key="2">
    <source>
        <dbReference type="SAM" id="SignalP"/>
    </source>
</evidence>
<accession>A0A3M7QW63</accession>
<evidence type="ECO:0000256" key="1">
    <source>
        <dbReference type="SAM" id="Phobius"/>
    </source>
</evidence>
<keyword evidence="1" id="KW-0812">Transmembrane</keyword>
<keyword evidence="2" id="KW-0732">Signal</keyword>
<dbReference type="EMBL" id="REGN01004919">
    <property type="protein sequence ID" value="RNA15600.1"/>
    <property type="molecule type" value="Genomic_DNA"/>
</dbReference>
<sequence>MFIVSVLIIFLSLLSKLASGVAFLSENSNTSRYADSEYWYMVFTADISARTKNKMAPRLAAALYPSLSLSMSLEVLAPSFSFSPTSNALVLVSSSVLISSVLSSMLPVEVASSLSSESSRSLSSFLFSLVSWISLSLCSSSSFRSYLTITLSNWSSRPFNVTVERASTWDWAAWCSNTS</sequence>
<comment type="caution">
    <text evidence="3">The sequence shown here is derived from an EMBL/GenBank/DDBJ whole genome shotgun (WGS) entry which is preliminary data.</text>
</comment>
<evidence type="ECO:0000313" key="4">
    <source>
        <dbReference type="Proteomes" id="UP000276133"/>
    </source>
</evidence>
<keyword evidence="1" id="KW-0472">Membrane</keyword>
<dbReference type="AlphaFoldDB" id="A0A3M7QW63"/>
<gene>
    <name evidence="3" type="ORF">BpHYR1_015873</name>
</gene>
<organism evidence="3 4">
    <name type="scientific">Brachionus plicatilis</name>
    <name type="common">Marine rotifer</name>
    <name type="synonym">Brachionus muelleri</name>
    <dbReference type="NCBI Taxonomy" id="10195"/>
    <lineage>
        <taxon>Eukaryota</taxon>
        <taxon>Metazoa</taxon>
        <taxon>Spiralia</taxon>
        <taxon>Gnathifera</taxon>
        <taxon>Rotifera</taxon>
        <taxon>Eurotatoria</taxon>
        <taxon>Monogononta</taxon>
        <taxon>Pseudotrocha</taxon>
        <taxon>Ploima</taxon>
        <taxon>Brachionidae</taxon>
        <taxon>Brachionus</taxon>
    </lineage>
</organism>